<gene>
    <name evidence="1" type="ORF">Ana3638_08370</name>
</gene>
<name>A0A6P1TI10_9FIRM</name>
<accession>A0A6P1TI10</accession>
<proteinExistence type="predicted"/>
<dbReference type="KEGG" id="anr:Ana3638_08370"/>
<keyword evidence="2" id="KW-1185">Reference proteome</keyword>
<dbReference type="AlphaFoldDB" id="A0A6P1TI10"/>
<dbReference type="EMBL" id="CP048000">
    <property type="protein sequence ID" value="QHQ60784.1"/>
    <property type="molecule type" value="Genomic_DNA"/>
</dbReference>
<protein>
    <submittedName>
        <fullName evidence="1">Uncharacterized protein</fullName>
    </submittedName>
</protein>
<dbReference type="Proteomes" id="UP000464314">
    <property type="component" value="Chromosome"/>
</dbReference>
<reference evidence="1 2" key="1">
    <citation type="submission" date="2020-01" db="EMBL/GenBank/DDBJ databases">
        <title>Genome analysis of Anaerocolumna sp. CBA3638.</title>
        <authorList>
            <person name="Kim J."/>
            <person name="Roh S.W."/>
        </authorList>
    </citation>
    <scope>NUCLEOTIDE SEQUENCE [LARGE SCALE GENOMIC DNA]</scope>
    <source>
        <strain evidence="1 2">CBA3638</strain>
    </source>
</reference>
<evidence type="ECO:0000313" key="1">
    <source>
        <dbReference type="EMBL" id="QHQ60784.1"/>
    </source>
</evidence>
<dbReference type="RefSeq" id="WP_161837615.1">
    <property type="nucleotide sequence ID" value="NZ_CP048000.1"/>
</dbReference>
<evidence type="ECO:0000313" key="2">
    <source>
        <dbReference type="Proteomes" id="UP000464314"/>
    </source>
</evidence>
<organism evidence="1 2">
    <name type="scientific">Anaerocolumna sedimenticola</name>
    <dbReference type="NCBI Taxonomy" id="2696063"/>
    <lineage>
        <taxon>Bacteria</taxon>
        <taxon>Bacillati</taxon>
        <taxon>Bacillota</taxon>
        <taxon>Clostridia</taxon>
        <taxon>Lachnospirales</taxon>
        <taxon>Lachnospiraceae</taxon>
        <taxon>Anaerocolumna</taxon>
    </lineage>
</organism>
<sequence>MDEELAYEETAIQVEKDWKLIKTGRFVRFYGIVLKAGFDQHCISKEEYREAEKFYQELINAIYTNSTPVKKFILRFVKVFH</sequence>